<dbReference type="InterPro" id="IPR014284">
    <property type="entry name" value="RNA_pol_sigma-70_dom"/>
</dbReference>
<dbReference type="Pfam" id="PF08281">
    <property type="entry name" value="Sigma70_r4_2"/>
    <property type="match status" value="1"/>
</dbReference>
<feature type="domain" description="RNA polymerase sigma-70 region 2" evidence="6">
    <location>
        <begin position="31"/>
        <end position="89"/>
    </location>
</feature>
<evidence type="ECO:0000256" key="3">
    <source>
        <dbReference type="ARBA" id="ARBA00023082"/>
    </source>
</evidence>
<gene>
    <name evidence="8" type="primary">rpoE_4</name>
    <name evidence="8" type="ORF">MSEDJ_43900</name>
</gene>
<dbReference type="SUPFAM" id="SSF88946">
    <property type="entry name" value="Sigma2 domain of RNA polymerase sigma factors"/>
    <property type="match status" value="1"/>
</dbReference>
<evidence type="ECO:0000313" key="8">
    <source>
        <dbReference type="EMBL" id="BBY30294.1"/>
    </source>
</evidence>
<feature type="domain" description="RNA polymerase sigma factor 70 region 4 type 2" evidence="7">
    <location>
        <begin position="153"/>
        <end position="197"/>
    </location>
</feature>
<name>A0A7I7QVG4_9MYCO</name>
<proteinExistence type="inferred from homology"/>
<dbReference type="GO" id="GO:0006352">
    <property type="term" value="P:DNA-templated transcription initiation"/>
    <property type="evidence" value="ECO:0007669"/>
    <property type="project" value="InterPro"/>
</dbReference>
<dbReference type="Proteomes" id="UP000467193">
    <property type="component" value="Chromosome"/>
</dbReference>
<evidence type="ECO:0000259" key="6">
    <source>
        <dbReference type="Pfam" id="PF04542"/>
    </source>
</evidence>
<sequence>MPGMLEPVDAALLADRLRNGDPDAFGTLLDLYGSSMLRVARGYVSNREQAEDVVQETWIAVFKGIDRFEGRASLRTWIFSILINVAKKHGLAERRQTDTAVRVVSGGTVDPDRFRDQGDEFPGHWKESPVPFPDTPEGSLLSGELTRVAAAGLGRLPARQREVVTLRDVQGFSSEEVCRLLDISAANQRVLLHRGRAVVRQELEDYLGTSA</sequence>
<dbReference type="InterPro" id="IPR039425">
    <property type="entry name" value="RNA_pol_sigma-70-like"/>
</dbReference>
<evidence type="ECO:0000256" key="5">
    <source>
        <dbReference type="ARBA" id="ARBA00023163"/>
    </source>
</evidence>
<dbReference type="GO" id="GO:0016987">
    <property type="term" value="F:sigma factor activity"/>
    <property type="evidence" value="ECO:0007669"/>
    <property type="project" value="UniProtKB-KW"/>
</dbReference>
<protein>
    <submittedName>
        <fullName evidence="8">RNA polymerase sigma24 factor</fullName>
    </submittedName>
</protein>
<dbReference type="Gene3D" id="1.10.1740.10">
    <property type="match status" value="1"/>
</dbReference>
<dbReference type="AlphaFoldDB" id="A0A7I7QVG4"/>
<dbReference type="InterPro" id="IPR036388">
    <property type="entry name" value="WH-like_DNA-bd_sf"/>
</dbReference>
<evidence type="ECO:0000259" key="7">
    <source>
        <dbReference type="Pfam" id="PF08281"/>
    </source>
</evidence>
<dbReference type="InterPro" id="IPR013249">
    <property type="entry name" value="RNA_pol_sigma70_r4_t2"/>
</dbReference>
<dbReference type="KEGG" id="msei:MSEDJ_43900"/>
<dbReference type="NCBIfam" id="TIGR02937">
    <property type="entry name" value="sigma70-ECF"/>
    <property type="match status" value="1"/>
</dbReference>
<dbReference type="InterPro" id="IPR013324">
    <property type="entry name" value="RNA_pol_sigma_r3/r4-like"/>
</dbReference>
<keyword evidence="4" id="KW-0238">DNA-binding</keyword>
<dbReference type="EMBL" id="AP022588">
    <property type="protein sequence ID" value="BBY30294.1"/>
    <property type="molecule type" value="Genomic_DNA"/>
</dbReference>
<comment type="similarity">
    <text evidence="1">Belongs to the sigma-70 factor family. ECF subfamily.</text>
</comment>
<dbReference type="InterPro" id="IPR013325">
    <property type="entry name" value="RNA_pol_sigma_r2"/>
</dbReference>
<accession>A0A7I7QVG4</accession>
<dbReference type="GO" id="GO:0003677">
    <property type="term" value="F:DNA binding"/>
    <property type="evidence" value="ECO:0007669"/>
    <property type="project" value="UniProtKB-KW"/>
</dbReference>
<evidence type="ECO:0000256" key="4">
    <source>
        <dbReference type="ARBA" id="ARBA00023125"/>
    </source>
</evidence>
<reference evidence="8 9" key="1">
    <citation type="journal article" date="2019" name="Emerg. Microbes Infect.">
        <title>Comprehensive subspecies identification of 175 nontuberculous mycobacteria species based on 7547 genomic profiles.</title>
        <authorList>
            <person name="Matsumoto Y."/>
            <person name="Kinjo T."/>
            <person name="Motooka D."/>
            <person name="Nabeya D."/>
            <person name="Jung N."/>
            <person name="Uechi K."/>
            <person name="Horii T."/>
            <person name="Iida T."/>
            <person name="Fujita J."/>
            <person name="Nakamura S."/>
        </authorList>
    </citation>
    <scope>NUCLEOTIDE SEQUENCE [LARGE SCALE GENOMIC DNA]</scope>
    <source>
        <strain evidence="8 9">JCM 17899</strain>
    </source>
</reference>
<keyword evidence="2" id="KW-0805">Transcription regulation</keyword>
<organism evidence="8 9">
    <name type="scientific">Mycolicibacterium sediminis</name>
    <dbReference type="NCBI Taxonomy" id="1286180"/>
    <lineage>
        <taxon>Bacteria</taxon>
        <taxon>Bacillati</taxon>
        <taxon>Actinomycetota</taxon>
        <taxon>Actinomycetes</taxon>
        <taxon>Mycobacteriales</taxon>
        <taxon>Mycobacteriaceae</taxon>
        <taxon>Mycolicibacterium</taxon>
    </lineage>
</organism>
<evidence type="ECO:0000256" key="1">
    <source>
        <dbReference type="ARBA" id="ARBA00010641"/>
    </source>
</evidence>
<dbReference type="SUPFAM" id="SSF88659">
    <property type="entry name" value="Sigma3 and sigma4 domains of RNA polymerase sigma factors"/>
    <property type="match status" value="1"/>
</dbReference>
<keyword evidence="9" id="KW-1185">Reference proteome</keyword>
<dbReference type="PANTHER" id="PTHR43133">
    <property type="entry name" value="RNA POLYMERASE ECF-TYPE SIGMA FACTO"/>
    <property type="match status" value="1"/>
</dbReference>
<dbReference type="CDD" id="cd06171">
    <property type="entry name" value="Sigma70_r4"/>
    <property type="match status" value="1"/>
</dbReference>
<dbReference type="Pfam" id="PF04542">
    <property type="entry name" value="Sigma70_r2"/>
    <property type="match status" value="1"/>
</dbReference>
<keyword evidence="5" id="KW-0804">Transcription</keyword>
<keyword evidence="3" id="KW-0731">Sigma factor</keyword>
<evidence type="ECO:0000313" key="9">
    <source>
        <dbReference type="Proteomes" id="UP000467193"/>
    </source>
</evidence>
<dbReference type="InterPro" id="IPR007627">
    <property type="entry name" value="RNA_pol_sigma70_r2"/>
</dbReference>
<dbReference type="PANTHER" id="PTHR43133:SF53">
    <property type="entry name" value="ECF RNA POLYMERASE SIGMA-E FACTOR"/>
    <property type="match status" value="1"/>
</dbReference>
<dbReference type="Gene3D" id="1.10.10.10">
    <property type="entry name" value="Winged helix-like DNA-binding domain superfamily/Winged helix DNA-binding domain"/>
    <property type="match status" value="1"/>
</dbReference>
<evidence type="ECO:0000256" key="2">
    <source>
        <dbReference type="ARBA" id="ARBA00023015"/>
    </source>
</evidence>